<gene>
    <name evidence="17" type="ORF">Dbus_chr2Lg1111</name>
</gene>
<dbReference type="FunFam" id="2.40.10.10:FF:000077">
    <property type="entry name" value="Predicted protein"/>
    <property type="match status" value="1"/>
</dbReference>
<proteinExistence type="inferred from homology"/>
<dbReference type="STRING" id="30019.A0A0M4E9T2"/>
<evidence type="ECO:0000313" key="18">
    <source>
        <dbReference type="Proteomes" id="UP000494163"/>
    </source>
</evidence>
<dbReference type="Pfam" id="PF00089">
    <property type="entry name" value="Trypsin"/>
    <property type="match status" value="1"/>
</dbReference>
<evidence type="ECO:0000256" key="14">
    <source>
        <dbReference type="SAM" id="Phobius"/>
    </source>
</evidence>
<dbReference type="InterPro" id="IPR043504">
    <property type="entry name" value="Peptidase_S1_PA_chymotrypsin"/>
</dbReference>
<dbReference type="InterPro" id="IPR033116">
    <property type="entry name" value="TRYPSIN_SER"/>
</dbReference>
<evidence type="ECO:0000256" key="6">
    <source>
        <dbReference type="ARBA" id="ARBA00022757"/>
    </source>
</evidence>
<keyword evidence="18" id="KW-1185">Reference proteome</keyword>
<dbReference type="InterPro" id="IPR050430">
    <property type="entry name" value="Peptidase_S1"/>
</dbReference>
<keyword evidence="7 13" id="KW-0378">Hydrolase</keyword>
<evidence type="ECO:0000256" key="11">
    <source>
        <dbReference type="ARBA" id="ARBA00036320"/>
    </source>
</evidence>
<feature type="chain" id="PRO_5005792973" description="trypsin" evidence="15">
    <location>
        <begin position="19"/>
        <end position="323"/>
    </location>
</feature>
<dbReference type="EMBL" id="CP012523">
    <property type="protein sequence ID" value="ALC39026.1"/>
    <property type="molecule type" value="Genomic_DNA"/>
</dbReference>
<dbReference type="Gene3D" id="2.40.10.10">
    <property type="entry name" value="Trypsin-like serine proteases"/>
    <property type="match status" value="1"/>
</dbReference>
<dbReference type="PROSITE" id="PS00135">
    <property type="entry name" value="TRYPSIN_SER"/>
    <property type="match status" value="1"/>
</dbReference>
<dbReference type="PANTHER" id="PTHR24276">
    <property type="entry name" value="POLYSERASE-RELATED"/>
    <property type="match status" value="1"/>
</dbReference>
<comment type="similarity">
    <text evidence="2">Belongs to the peptidase S1 family.</text>
</comment>
<dbReference type="InterPro" id="IPR001314">
    <property type="entry name" value="Peptidase_S1A"/>
</dbReference>
<dbReference type="PRINTS" id="PR00722">
    <property type="entry name" value="CHYMOTRYPSIN"/>
</dbReference>
<comment type="subcellular location">
    <subcellularLocation>
        <location evidence="1">Secreted</location>
        <location evidence="1">Extracellular space</location>
    </subcellularLocation>
</comment>
<evidence type="ECO:0000256" key="10">
    <source>
        <dbReference type="ARBA" id="ARBA00023157"/>
    </source>
</evidence>
<dbReference type="AlphaFoldDB" id="A0A0M4E9T2"/>
<dbReference type="SMART" id="SM00020">
    <property type="entry name" value="Tryp_SPc"/>
    <property type="match status" value="1"/>
</dbReference>
<accession>A0A0M4E9T2</accession>
<evidence type="ECO:0000256" key="12">
    <source>
        <dbReference type="ARBA" id="ARBA00038868"/>
    </source>
</evidence>
<keyword evidence="6" id="KW-0222">Digestion</keyword>
<comment type="catalytic activity">
    <reaction evidence="11">
        <text>Preferential cleavage: Arg-|-Xaa, Lys-|-Xaa.</text>
        <dbReference type="EC" id="3.4.21.4"/>
    </reaction>
</comment>
<keyword evidence="14" id="KW-1133">Transmembrane helix</keyword>
<dbReference type="InterPro" id="IPR018114">
    <property type="entry name" value="TRYPSIN_HIS"/>
</dbReference>
<organism evidence="17 18">
    <name type="scientific">Drosophila busckii</name>
    <name type="common">Fruit fly</name>
    <dbReference type="NCBI Taxonomy" id="30019"/>
    <lineage>
        <taxon>Eukaryota</taxon>
        <taxon>Metazoa</taxon>
        <taxon>Ecdysozoa</taxon>
        <taxon>Arthropoda</taxon>
        <taxon>Hexapoda</taxon>
        <taxon>Insecta</taxon>
        <taxon>Pterygota</taxon>
        <taxon>Neoptera</taxon>
        <taxon>Endopterygota</taxon>
        <taxon>Diptera</taxon>
        <taxon>Brachycera</taxon>
        <taxon>Muscomorpha</taxon>
        <taxon>Ephydroidea</taxon>
        <taxon>Drosophilidae</taxon>
        <taxon>Drosophila</taxon>
    </lineage>
</organism>
<evidence type="ECO:0000256" key="9">
    <source>
        <dbReference type="ARBA" id="ARBA00023145"/>
    </source>
</evidence>
<dbReference type="SUPFAM" id="SSF50494">
    <property type="entry name" value="Trypsin-like serine proteases"/>
    <property type="match status" value="1"/>
</dbReference>
<dbReference type="InterPro" id="IPR009003">
    <property type="entry name" value="Peptidase_S1_PA"/>
</dbReference>
<keyword evidence="5 15" id="KW-0732">Signal</keyword>
<dbReference type="PANTHER" id="PTHR24276:SF97">
    <property type="entry name" value="GH13245P2-RELATED"/>
    <property type="match status" value="1"/>
</dbReference>
<evidence type="ECO:0000259" key="16">
    <source>
        <dbReference type="PROSITE" id="PS50240"/>
    </source>
</evidence>
<dbReference type="InterPro" id="IPR004345">
    <property type="entry name" value="TB2_DP1_HVA22"/>
</dbReference>
<dbReference type="GO" id="GO:0005576">
    <property type="term" value="C:extracellular region"/>
    <property type="evidence" value="ECO:0007669"/>
    <property type="project" value="UniProtKB-SubCell"/>
</dbReference>
<dbReference type="PROSITE" id="PS00134">
    <property type="entry name" value="TRYPSIN_HIS"/>
    <property type="match status" value="1"/>
</dbReference>
<evidence type="ECO:0000256" key="8">
    <source>
        <dbReference type="ARBA" id="ARBA00022825"/>
    </source>
</evidence>
<evidence type="ECO:0000256" key="15">
    <source>
        <dbReference type="SAM" id="SignalP"/>
    </source>
</evidence>
<evidence type="ECO:0000256" key="1">
    <source>
        <dbReference type="ARBA" id="ARBA00004239"/>
    </source>
</evidence>
<evidence type="ECO:0000256" key="2">
    <source>
        <dbReference type="ARBA" id="ARBA00007664"/>
    </source>
</evidence>
<feature type="domain" description="Peptidase S1" evidence="16">
    <location>
        <begin position="32"/>
        <end position="256"/>
    </location>
</feature>
<evidence type="ECO:0000256" key="3">
    <source>
        <dbReference type="ARBA" id="ARBA00022525"/>
    </source>
</evidence>
<feature type="signal peptide" evidence="15">
    <location>
        <begin position="1"/>
        <end position="18"/>
    </location>
</feature>
<evidence type="ECO:0000256" key="5">
    <source>
        <dbReference type="ARBA" id="ARBA00022729"/>
    </source>
</evidence>
<name>A0A0M4E9T2_DROBS</name>
<dbReference type="Pfam" id="PF03134">
    <property type="entry name" value="TB2_DP1_HVA22"/>
    <property type="match status" value="1"/>
</dbReference>
<evidence type="ECO:0000256" key="4">
    <source>
        <dbReference type="ARBA" id="ARBA00022670"/>
    </source>
</evidence>
<dbReference type="Proteomes" id="UP000494163">
    <property type="component" value="Chromosome 2L"/>
</dbReference>
<evidence type="ECO:0000313" key="17">
    <source>
        <dbReference type="EMBL" id="ALC39026.1"/>
    </source>
</evidence>
<dbReference type="OMA" id="CTEAYGS"/>
<dbReference type="GO" id="GO:0004252">
    <property type="term" value="F:serine-type endopeptidase activity"/>
    <property type="evidence" value="ECO:0007669"/>
    <property type="project" value="UniProtKB-EC"/>
</dbReference>
<keyword evidence="10" id="KW-1015">Disulfide bond</keyword>
<dbReference type="InterPro" id="IPR001254">
    <property type="entry name" value="Trypsin_dom"/>
</dbReference>
<sequence length="323" mass="35610">MAHIQLLLLFLACGICMGVPSTGKRPHLDGRIVGGKEVNIKDFPFQVSLQRSYHSCGGSLIGARYVLTAAHCTDTSSILSYKVRIGSTYRDSGGLLIGIKAVHSHPKYDSSIIDYDFAVLHLEDYDAKNVTQAFVNLPEQNETLAVGTEVTISGWGNTQNVLESSEKLRAVTVPTVNQTECSAAYQNFGQITERMLCAGLVEGGKDACQGDSGGPLVANNKQWGVVSWGYGCARPDFPGVYSRVAAVRDWIKEVLKANNYVDCRKWITFWMSFALYLGFGIYFDIYFAWLYMYYEAKVALLIYIISPIARNSVGFDGGNNQLN</sequence>
<dbReference type="CDD" id="cd00190">
    <property type="entry name" value="Tryp_SPc"/>
    <property type="match status" value="1"/>
</dbReference>
<keyword evidence="14" id="KW-0472">Membrane</keyword>
<keyword evidence="3" id="KW-0964">Secreted</keyword>
<dbReference type="GO" id="GO:0006508">
    <property type="term" value="P:proteolysis"/>
    <property type="evidence" value="ECO:0007669"/>
    <property type="project" value="UniProtKB-KW"/>
</dbReference>
<dbReference type="EC" id="3.4.21.4" evidence="12"/>
<evidence type="ECO:0000256" key="13">
    <source>
        <dbReference type="RuleBase" id="RU363034"/>
    </source>
</evidence>
<reference evidence="17 18" key="1">
    <citation type="submission" date="2015-08" db="EMBL/GenBank/DDBJ databases">
        <title>Ancestral chromatin configuration constrains chromatin evolution on differentiating sex chromosomes in Drosophila.</title>
        <authorList>
            <person name="Zhou Q."/>
            <person name="Bachtrog D."/>
        </authorList>
    </citation>
    <scope>NUCLEOTIDE SEQUENCE [LARGE SCALE GENOMIC DNA]</scope>
    <source>
        <tissue evidence="17">Whole larvae</tissue>
    </source>
</reference>
<keyword evidence="14" id="KW-0812">Transmembrane</keyword>
<keyword evidence="9" id="KW-0865">Zymogen</keyword>
<dbReference type="OrthoDB" id="10059102at2759"/>
<protein>
    <recommendedName>
        <fullName evidence="12">trypsin</fullName>
        <ecNumber evidence="12">3.4.21.4</ecNumber>
    </recommendedName>
</protein>
<keyword evidence="4 13" id="KW-0645">Protease</keyword>
<evidence type="ECO:0000256" key="7">
    <source>
        <dbReference type="ARBA" id="ARBA00022801"/>
    </source>
</evidence>
<keyword evidence="8 13" id="KW-0720">Serine protease</keyword>
<dbReference type="PROSITE" id="PS50240">
    <property type="entry name" value="TRYPSIN_DOM"/>
    <property type="match status" value="1"/>
</dbReference>
<dbReference type="GO" id="GO:0007586">
    <property type="term" value="P:digestion"/>
    <property type="evidence" value="ECO:0007669"/>
    <property type="project" value="UniProtKB-KW"/>
</dbReference>
<feature type="transmembrane region" description="Helical" evidence="14">
    <location>
        <begin position="269"/>
        <end position="294"/>
    </location>
</feature>